<dbReference type="AlphaFoldDB" id="A0A9X2LZI8"/>
<organism evidence="3 4">
    <name type="scientific">Streptomyces malaysiensis subsp. samsunensis</name>
    <dbReference type="NCBI Taxonomy" id="459658"/>
    <lineage>
        <taxon>Bacteria</taxon>
        <taxon>Bacillati</taxon>
        <taxon>Actinomycetota</taxon>
        <taxon>Actinomycetes</taxon>
        <taxon>Kitasatosporales</taxon>
        <taxon>Streptomycetaceae</taxon>
        <taxon>Streptomyces</taxon>
        <taxon>Streptomyces violaceusniger group</taxon>
    </lineage>
</organism>
<evidence type="ECO:0000256" key="1">
    <source>
        <dbReference type="ARBA" id="ARBA00022747"/>
    </source>
</evidence>
<comment type="caution">
    <text evidence="3">The sequence shown here is derived from an EMBL/GenBank/DDBJ whole genome shotgun (WGS) entry which is preliminary data.</text>
</comment>
<dbReference type="EMBL" id="JANIIC010000032">
    <property type="protein sequence ID" value="MCQ8832373.1"/>
    <property type="molecule type" value="Genomic_DNA"/>
</dbReference>
<dbReference type="CDD" id="cd16961">
    <property type="entry name" value="RMtype1_S_TRD-CR_like"/>
    <property type="match status" value="1"/>
</dbReference>
<dbReference type="CDD" id="cd17267">
    <property type="entry name" value="RMtype1_S_EcoAO83I-TRD1-CR1_like"/>
    <property type="match status" value="1"/>
</dbReference>
<dbReference type="PANTHER" id="PTHR30408:SF13">
    <property type="entry name" value="TYPE I RESTRICTION ENZYME HINDI SPECIFICITY SUBUNIT"/>
    <property type="match status" value="1"/>
</dbReference>
<dbReference type="InterPro" id="IPR052021">
    <property type="entry name" value="Type-I_RS_S_subunit"/>
</dbReference>
<dbReference type="PANTHER" id="PTHR30408">
    <property type="entry name" value="TYPE-1 RESTRICTION ENZYME ECOKI SPECIFICITY PROTEIN"/>
    <property type="match status" value="1"/>
</dbReference>
<dbReference type="SUPFAM" id="SSF116734">
    <property type="entry name" value="DNA methylase specificity domain"/>
    <property type="match status" value="2"/>
</dbReference>
<accession>A0A9X2LZI8</accession>
<dbReference type="Gene3D" id="3.90.220.20">
    <property type="entry name" value="DNA methylase specificity domains"/>
    <property type="match status" value="2"/>
</dbReference>
<evidence type="ECO:0000313" key="4">
    <source>
        <dbReference type="Proteomes" id="UP001142400"/>
    </source>
</evidence>
<evidence type="ECO:0000256" key="2">
    <source>
        <dbReference type="ARBA" id="ARBA00023125"/>
    </source>
</evidence>
<dbReference type="Proteomes" id="UP001142400">
    <property type="component" value="Unassembled WGS sequence"/>
</dbReference>
<name>A0A9X2LZI8_STRMQ</name>
<dbReference type="GO" id="GO:0009307">
    <property type="term" value="P:DNA restriction-modification system"/>
    <property type="evidence" value="ECO:0007669"/>
    <property type="project" value="UniProtKB-KW"/>
</dbReference>
<reference evidence="3" key="1">
    <citation type="submission" date="2022-06" db="EMBL/GenBank/DDBJ databases">
        <title>WGS of actinobacteria.</title>
        <authorList>
            <person name="Thawai C."/>
        </authorList>
    </citation>
    <scope>NUCLEOTIDE SEQUENCE</scope>
    <source>
        <strain evidence="3">DSM 42010</strain>
    </source>
</reference>
<dbReference type="GO" id="GO:0003677">
    <property type="term" value="F:DNA binding"/>
    <property type="evidence" value="ECO:0007669"/>
    <property type="project" value="UniProtKB-KW"/>
</dbReference>
<keyword evidence="1" id="KW-0680">Restriction system</keyword>
<dbReference type="InterPro" id="IPR044946">
    <property type="entry name" value="Restrct_endonuc_typeI_TRD_sf"/>
</dbReference>
<sequence>MGDVNCSDVIIARPGRHVNPKFLCYSINATAGSFVAAHTVGAVQQHFNIGSAKGLRLYVPPLAEQCAIAEMLGALDDKAAANDQIEGTGISLGRALLGKELQGATSEVPLGEVADLVYGKALPASQRRQGVTPVFGCTGQVGWHDVPLTAMGCPVVGRKGANAGHVSWMSKPGWVIDTAFYAKPVNSAITNEALYFLLESASIDALTADSAVPGVNRNVALRHRILVPELDALRRFGEWARELLTASVQAETESRTLAELRDTLLPKLISGQIRIKDAERAVEEVV</sequence>
<keyword evidence="4" id="KW-1185">Reference proteome</keyword>
<gene>
    <name evidence="3" type="ORF">NQU54_25725</name>
</gene>
<proteinExistence type="predicted"/>
<keyword evidence="2" id="KW-0238">DNA-binding</keyword>
<protein>
    <recommendedName>
        <fullName evidence="5">Type I restriction modification DNA specificity domain-containing protein</fullName>
    </recommendedName>
</protein>
<evidence type="ECO:0000313" key="3">
    <source>
        <dbReference type="EMBL" id="MCQ8832373.1"/>
    </source>
</evidence>
<dbReference type="RefSeq" id="WP_257633184.1">
    <property type="nucleotide sequence ID" value="NZ_JANIIC010000032.1"/>
</dbReference>
<evidence type="ECO:0008006" key="5">
    <source>
        <dbReference type="Google" id="ProtNLM"/>
    </source>
</evidence>